<dbReference type="AlphaFoldDB" id="A0A837IPS5"/>
<gene>
    <name evidence="3" type="ORF">UY25_C0003G0046</name>
</gene>
<accession>A0A837IPS5</accession>
<feature type="domain" description="DUF4015" evidence="2">
    <location>
        <begin position="81"/>
        <end position="398"/>
    </location>
</feature>
<sequence length="419" mass="47442">MTARDFFKLSAVLVLEIFIAYGMIFVLEEAEEIAEIANFPQAPAPARALSVIGPVVQDLPEEPSQPLLQDGLANPPEIIKAVYLTSWSAGTSARIDYVANLAKTTELNAVVIDIKDFSGEIAYFTNVPEAFTYGAHRIKIGDIEALLKRLHEEGLYVIARVTVFQDPVLARARPDLAVQSIAKEGVWADYKGLAWVDPASRQVWNYIVSITRDAASRGFDEINFDYVRFPSDGNLQDMRFPVWDGRMPQQQIIREFFAYLREHLSDVTISADLFGLSTSSRDDLGIGQIIEDAFEYFDYVYPMVYPSHYADGYRGYWNPAEYPYEVVHFSLASAQVRLAALRAARPERQFAKLRPWLQDFHLGATYDPLMVQAQVQATKDALGDEFTGFLLWAPTNWYTQEALNPFSFDRAAYELRPRD</sequence>
<protein>
    <recommendedName>
        <fullName evidence="2">DUF4015 domain-containing protein</fullName>
    </recommendedName>
</protein>
<evidence type="ECO:0000259" key="2">
    <source>
        <dbReference type="Pfam" id="PF13200"/>
    </source>
</evidence>
<dbReference type="InterPro" id="IPR017853">
    <property type="entry name" value="GH"/>
</dbReference>
<dbReference type="Proteomes" id="UP000034462">
    <property type="component" value="Unassembled WGS sequence"/>
</dbReference>
<keyword evidence="1" id="KW-0472">Membrane</keyword>
<evidence type="ECO:0000256" key="1">
    <source>
        <dbReference type="SAM" id="Phobius"/>
    </source>
</evidence>
<comment type="caution">
    <text evidence="3">The sequence shown here is derived from an EMBL/GenBank/DDBJ whole genome shotgun (WGS) entry which is preliminary data.</text>
</comment>
<evidence type="ECO:0000313" key="3">
    <source>
        <dbReference type="EMBL" id="KKU93175.1"/>
    </source>
</evidence>
<reference evidence="3 4" key="1">
    <citation type="journal article" date="2015" name="Nature">
        <title>rRNA introns, odd ribosomes, and small enigmatic genomes across a large radiation of phyla.</title>
        <authorList>
            <person name="Brown C.T."/>
            <person name="Hug L.A."/>
            <person name="Thomas B.C."/>
            <person name="Sharon I."/>
            <person name="Castelle C.J."/>
            <person name="Singh A."/>
            <person name="Wilkins M.J."/>
            <person name="Williams K.H."/>
            <person name="Banfield J.F."/>
        </authorList>
    </citation>
    <scope>NUCLEOTIDE SEQUENCE [LARGE SCALE GENOMIC DNA]</scope>
</reference>
<feature type="transmembrane region" description="Helical" evidence="1">
    <location>
        <begin position="7"/>
        <end position="27"/>
    </location>
</feature>
<organism evidence="3 4">
    <name type="scientific">Candidatus Yanofskybacteria bacterium GW2011_GWC1_48_11</name>
    <dbReference type="NCBI Taxonomy" id="1619027"/>
    <lineage>
        <taxon>Bacteria</taxon>
        <taxon>Candidatus Yanofskyibacteriota</taxon>
    </lineage>
</organism>
<dbReference type="Pfam" id="PF13200">
    <property type="entry name" value="DUF4015"/>
    <property type="match status" value="1"/>
</dbReference>
<dbReference type="Gene3D" id="3.20.20.80">
    <property type="entry name" value="Glycosidases"/>
    <property type="match status" value="1"/>
</dbReference>
<keyword evidence="1" id="KW-0812">Transmembrane</keyword>
<dbReference type="EMBL" id="LCPH01000003">
    <property type="protein sequence ID" value="KKU93175.1"/>
    <property type="molecule type" value="Genomic_DNA"/>
</dbReference>
<dbReference type="SUPFAM" id="SSF51445">
    <property type="entry name" value="(Trans)glycosidases"/>
    <property type="match status" value="1"/>
</dbReference>
<name>A0A837IPS5_9BACT</name>
<proteinExistence type="predicted"/>
<keyword evidence="1" id="KW-1133">Transmembrane helix</keyword>
<dbReference type="InterPro" id="IPR025275">
    <property type="entry name" value="DUF4015"/>
</dbReference>
<evidence type="ECO:0000313" key="4">
    <source>
        <dbReference type="Proteomes" id="UP000034462"/>
    </source>
</evidence>